<dbReference type="InterPro" id="IPR031641">
    <property type="entry name" value="PapA_C"/>
</dbReference>
<dbReference type="AlphaFoldDB" id="A0A446BKV1"/>
<keyword evidence="2" id="KW-0012">Acyltransferase</keyword>
<dbReference type="PANTHER" id="PTHR42034:SF1">
    <property type="entry name" value="CONDENSATION DOMAIN-CONTAINING PROTEIN"/>
    <property type="match status" value="1"/>
</dbReference>
<evidence type="ECO:0000256" key="2">
    <source>
        <dbReference type="ARBA" id="ARBA00023315"/>
    </source>
</evidence>
<dbReference type="PANTHER" id="PTHR42034">
    <property type="entry name" value="CHROMOSOME 7, WHOLE GENOME SHOTGUN SEQUENCE-RELATED"/>
    <property type="match status" value="1"/>
</dbReference>
<evidence type="ECO:0000313" key="5">
    <source>
        <dbReference type="EMBL" id="SPQ23132.1"/>
    </source>
</evidence>
<dbReference type="GO" id="GO:0016746">
    <property type="term" value="F:acyltransferase activity"/>
    <property type="evidence" value="ECO:0007669"/>
    <property type="project" value="UniProtKB-KW"/>
</dbReference>
<protein>
    <submittedName>
        <fullName evidence="5">881a5914-7a33-49d2-b9fb-7681e18fad25</fullName>
    </submittedName>
</protein>
<keyword evidence="1" id="KW-0808">Transferase</keyword>
<dbReference type="SUPFAM" id="SSF52777">
    <property type="entry name" value="CoA-dependent acyltransferases"/>
    <property type="match status" value="1"/>
</dbReference>
<dbReference type="Proteomes" id="UP000289323">
    <property type="component" value="Unassembled WGS sequence"/>
</dbReference>
<dbReference type="InterPro" id="IPR023213">
    <property type="entry name" value="CAT-like_dom_sf"/>
</dbReference>
<feature type="region of interest" description="Disordered" evidence="3">
    <location>
        <begin position="311"/>
        <end position="336"/>
    </location>
</feature>
<dbReference type="Pfam" id="PF16911">
    <property type="entry name" value="PapA_C"/>
    <property type="match status" value="1"/>
</dbReference>
<evidence type="ECO:0000256" key="1">
    <source>
        <dbReference type="ARBA" id="ARBA00022679"/>
    </source>
</evidence>
<evidence type="ECO:0000256" key="3">
    <source>
        <dbReference type="SAM" id="MobiDB-lite"/>
    </source>
</evidence>
<sequence>MEWVETGPGRFRKELGGVEKVYRRISTAFAPLGREHWLLYCVCELEFPDHAQGSFTAVGTALRGAWIALRHEFPALGVLPDGLTAKTYQAPTAQSIEEWADETFVLAAADQDPDAVLAACPARDVPRMYFFPSTQQVLLLISHWRVDGLGACMLMDRFLALAAAGGDTTAPPSLSSATSGACGEGVPDVQRISPTLEDALGAPPDTGDNDPEAEVFARDYISAHHRTAVHAGGLPYAGDAKTPPGASARSQITLDRPSTAALVAACRAQEVTVTAAVHAALAEAVFGLSRDYEGRDSDKYAAVVSVNLRPRLSPPYRHSGTNNDNNDDENNNKSANSRQHAAGVYVTGVTPAVERAQTFGEKARSLTAFYRSAAWFTPQFVRALRPIMRLHAAALFEGPPPAKPPSAVTLSSLGVLEPYLGGHYPAGGGGGGRQAAPAIRVRAFRFGVTIMTRQMLLYVWTFGQQLTLSVNYNKAYHDDAAALELLERVRHGLQEGLGVPLKVQVGDGGEEKGVDLS</sequence>
<feature type="domain" description="Phthiocerol/phthiodiolone dimycocerosyl transferase C-terminal" evidence="4">
    <location>
        <begin position="244"/>
        <end position="317"/>
    </location>
</feature>
<accession>A0A446BKV1</accession>
<organism evidence="5 6">
    <name type="scientific">Thermothielavioides terrestris</name>
    <dbReference type="NCBI Taxonomy" id="2587410"/>
    <lineage>
        <taxon>Eukaryota</taxon>
        <taxon>Fungi</taxon>
        <taxon>Dikarya</taxon>
        <taxon>Ascomycota</taxon>
        <taxon>Pezizomycotina</taxon>
        <taxon>Sordariomycetes</taxon>
        <taxon>Sordariomycetidae</taxon>
        <taxon>Sordariales</taxon>
        <taxon>Chaetomiaceae</taxon>
        <taxon>Thermothielavioides</taxon>
    </lineage>
</organism>
<reference evidence="5 6" key="1">
    <citation type="submission" date="2018-04" db="EMBL/GenBank/DDBJ databases">
        <authorList>
            <person name="Huttner S."/>
            <person name="Dainat J."/>
        </authorList>
    </citation>
    <scope>NUCLEOTIDE SEQUENCE [LARGE SCALE GENOMIC DNA]</scope>
</reference>
<proteinExistence type="predicted"/>
<evidence type="ECO:0000259" key="4">
    <source>
        <dbReference type="Pfam" id="PF16911"/>
    </source>
</evidence>
<evidence type="ECO:0000313" key="6">
    <source>
        <dbReference type="Proteomes" id="UP000289323"/>
    </source>
</evidence>
<gene>
    <name evidence="5" type="ORF">TT172_LOCUS5551</name>
</gene>
<dbReference type="Gene3D" id="3.30.559.30">
    <property type="entry name" value="Nonribosomal peptide synthetase, condensation domain"/>
    <property type="match status" value="1"/>
</dbReference>
<dbReference type="EMBL" id="OUUZ01000009">
    <property type="protein sequence ID" value="SPQ23132.1"/>
    <property type="molecule type" value="Genomic_DNA"/>
</dbReference>
<dbReference type="Gene3D" id="3.30.559.10">
    <property type="entry name" value="Chloramphenicol acetyltransferase-like domain"/>
    <property type="match status" value="1"/>
</dbReference>
<name>A0A446BKV1_9PEZI</name>